<dbReference type="Proteomes" id="UP000001817">
    <property type="component" value="Chromosome 3"/>
</dbReference>
<keyword evidence="2" id="KW-1185">Reference proteome</keyword>
<accession>Q13FN0</accession>
<gene>
    <name evidence="1" type="ORF">Bxe_C1249</name>
</gene>
<sequence>MIREYALSQSGAYDRATLKTQINQVVLPEWLFLKNSWQACQYPGCRRCAGVSSIARSQARAAYRSGYRGDYRCERCHGVL</sequence>
<evidence type="ECO:0000313" key="2">
    <source>
        <dbReference type="Proteomes" id="UP000001817"/>
    </source>
</evidence>
<proteinExistence type="predicted"/>
<dbReference type="AlphaFoldDB" id="Q13FN0"/>
<organism evidence="1 2">
    <name type="scientific">Paraburkholderia xenovorans (strain LB400)</name>
    <dbReference type="NCBI Taxonomy" id="266265"/>
    <lineage>
        <taxon>Bacteria</taxon>
        <taxon>Pseudomonadati</taxon>
        <taxon>Pseudomonadota</taxon>
        <taxon>Betaproteobacteria</taxon>
        <taxon>Burkholderiales</taxon>
        <taxon>Burkholderiaceae</taxon>
        <taxon>Paraburkholderia</taxon>
    </lineage>
</organism>
<protein>
    <submittedName>
        <fullName evidence="1">Uncharacterized protein</fullName>
    </submittedName>
</protein>
<name>Q13FN0_PARXL</name>
<reference evidence="1 2" key="1">
    <citation type="journal article" date="2006" name="Proc. Natl. Acad. Sci. U.S.A.">
        <title>Burkholderia xenovorans LB400 harbors a multi-replicon, 9.73-Mbp genome shaped for versatility.</title>
        <authorList>
            <person name="Chain P.S."/>
            <person name="Denef V.J."/>
            <person name="Konstantinidis K.T."/>
            <person name="Vergez L.M."/>
            <person name="Agullo L."/>
            <person name="Reyes V.L."/>
            <person name="Hauser L."/>
            <person name="Cordova M."/>
            <person name="Gomez L."/>
            <person name="Gonzalez M."/>
            <person name="Land M."/>
            <person name="Lao V."/>
            <person name="Larimer F."/>
            <person name="LiPuma J.J."/>
            <person name="Mahenthiralingam E."/>
            <person name="Malfatti S.A."/>
            <person name="Marx C.J."/>
            <person name="Parnell J.J."/>
            <person name="Ramette A."/>
            <person name="Richardson P."/>
            <person name="Seeger M."/>
            <person name="Smith D."/>
            <person name="Spilker T."/>
            <person name="Sul W.J."/>
            <person name="Tsoi T.V."/>
            <person name="Ulrich L.E."/>
            <person name="Zhulin I.B."/>
            <person name="Tiedje J.M."/>
        </authorList>
    </citation>
    <scope>NUCLEOTIDE SEQUENCE [LARGE SCALE GENOMIC DNA]</scope>
    <source>
        <strain evidence="1 2">LB400</strain>
    </source>
</reference>
<evidence type="ECO:0000313" key="1">
    <source>
        <dbReference type="EMBL" id="ABE37109.1"/>
    </source>
</evidence>
<dbReference type="EMBL" id="CP000272">
    <property type="protein sequence ID" value="ABE37109.1"/>
    <property type="molecule type" value="Genomic_DNA"/>
</dbReference>
<dbReference type="KEGG" id="bxe:Bxe_C1249"/>
<dbReference type="STRING" id="266265.Bxe_C1249"/>